<sequence length="74" mass="8034">MDHDPDLHDPSGGGREEEWAESQQGRVVTCPYAVGLFGGGTRNQSVPLTSLCDLRPRRVTPEPEVTSIDLLSSL</sequence>
<evidence type="ECO:0000313" key="2">
    <source>
        <dbReference type="EMBL" id="TNN23444.1"/>
    </source>
</evidence>
<dbReference type="Proteomes" id="UP000314294">
    <property type="component" value="Unassembled WGS sequence"/>
</dbReference>
<dbReference type="AlphaFoldDB" id="A0A4Z2E4A0"/>
<proteinExistence type="predicted"/>
<name>A0A4Z2E4A0_9TELE</name>
<evidence type="ECO:0000313" key="3">
    <source>
        <dbReference type="Proteomes" id="UP000314294"/>
    </source>
</evidence>
<comment type="caution">
    <text evidence="2">The sequence shown here is derived from an EMBL/GenBank/DDBJ whole genome shotgun (WGS) entry which is preliminary data.</text>
</comment>
<dbReference type="EMBL" id="SRLO01018448">
    <property type="protein sequence ID" value="TNN23444.1"/>
    <property type="molecule type" value="Genomic_DNA"/>
</dbReference>
<reference evidence="2 3" key="1">
    <citation type="submission" date="2019-03" db="EMBL/GenBank/DDBJ databases">
        <title>First draft genome of Liparis tanakae, snailfish: a comprehensive survey of snailfish specific genes.</title>
        <authorList>
            <person name="Kim W."/>
            <person name="Song I."/>
            <person name="Jeong J.-H."/>
            <person name="Kim D."/>
            <person name="Kim S."/>
            <person name="Ryu S."/>
            <person name="Song J.Y."/>
            <person name="Lee S.K."/>
        </authorList>
    </citation>
    <scope>NUCLEOTIDE SEQUENCE [LARGE SCALE GENOMIC DNA]</scope>
    <source>
        <tissue evidence="2">Muscle</tissue>
    </source>
</reference>
<feature type="compositionally biased region" description="Basic and acidic residues" evidence="1">
    <location>
        <begin position="1"/>
        <end position="17"/>
    </location>
</feature>
<evidence type="ECO:0000256" key="1">
    <source>
        <dbReference type="SAM" id="MobiDB-lite"/>
    </source>
</evidence>
<organism evidence="2 3">
    <name type="scientific">Liparis tanakae</name>
    <name type="common">Tanaka's snailfish</name>
    <dbReference type="NCBI Taxonomy" id="230148"/>
    <lineage>
        <taxon>Eukaryota</taxon>
        <taxon>Metazoa</taxon>
        <taxon>Chordata</taxon>
        <taxon>Craniata</taxon>
        <taxon>Vertebrata</taxon>
        <taxon>Euteleostomi</taxon>
        <taxon>Actinopterygii</taxon>
        <taxon>Neopterygii</taxon>
        <taxon>Teleostei</taxon>
        <taxon>Neoteleostei</taxon>
        <taxon>Acanthomorphata</taxon>
        <taxon>Eupercaria</taxon>
        <taxon>Perciformes</taxon>
        <taxon>Cottioidei</taxon>
        <taxon>Cottales</taxon>
        <taxon>Liparidae</taxon>
        <taxon>Liparis</taxon>
    </lineage>
</organism>
<gene>
    <name evidence="2" type="ORF">EYF80_066435</name>
</gene>
<protein>
    <submittedName>
        <fullName evidence="2">Uncharacterized protein</fullName>
    </submittedName>
</protein>
<accession>A0A4Z2E4A0</accession>
<feature type="region of interest" description="Disordered" evidence="1">
    <location>
        <begin position="1"/>
        <end position="24"/>
    </location>
</feature>
<keyword evidence="3" id="KW-1185">Reference proteome</keyword>